<dbReference type="GO" id="GO:0046872">
    <property type="term" value="F:metal ion binding"/>
    <property type="evidence" value="ECO:0007669"/>
    <property type="project" value="InterPro"/>
</dbReference>
<dbReference type="RefSeq" id="WP_192755191.1">
    <property type="nucleotide sequence ID" value="NZ_BAABJL010000222.1"/>
</dbReference>
<dbReference type="Gene3D" id="3.30.1050.20">
    <property type="match status" value="1"/>
</dbReference>
<dbReference type="InterPro" id="IPR017517">
    <property type="entry name" value="Maleyloyr_isom"/>
</dbReference>
<evidence type="ECO:0000313" key="3">
    <source>
        <dbReference type="Proteomes" id="UP000638648"/>
    </source>
</evidence>
<feature type="domain" description="Mycothiol-dependent maleylpyruvate isomerase metal-binding" evidence="1">
    <location>
        <begin position="18"/>
        <end position="153"/>
    </location>
</feature>
<dbReference type="InterPro" id="IPR036527">
    <property type="entry name" value="SCP2_sterol-bd_dom_sf"/>
</dbReference>
<reference evidence="2" key="1">
    <citation type="submission" date="2020-10" db="EMBL/GenBank/DDBJ databases">
        <title>Sequencing the genomes of 1000 actinobacteria strains.</title>
        <authorList>
            <person name="Klenk H.-P."/>
        </authorList>
    </citation>
    <scope>NUCLEOTIDE SEQUENCE</scope>
    <source>
        <strain evidence="2">DSM 45354</strain>
    </source>
</reference>
<keyword evidence="2" id="KW-0413">Isomerase</keyword>
<dbReference type="AlphaFoldDB" id="A0A927RPF4"/>
<dbReference type="Proteomes" id="UP000638648">
    <property type="component" value="Unassembled WGS sequence"/>
</dbReference>
<dbReference type="SUPFAM" id="SSF109854">
    <property type="entry name" value="DinB/YfiT-like putative metalloenzymes"/>
    <property type="match status" value="1"/>
</dbReference>
<dbReference type="GO" id="GO:0050077">
    <property type="term" value="F:maleylpyruvate isomerase activity"/>
    <property type="evidence" value="ECO:0007669"/>
    <property type="project" value="UniProtKB-EC"/>
</dbReference>
<dbReference type="Gene3D" id="1.20.120.450">
    <property type="entry name" value="dinb family like domain"/>
    <property type="match status" value="1"/>
</dbReference>
<accession>A0A927RPF4</accession>
<dbReference type="InterPro" id="IPR034660">
    <property type="entry name" value="DinB/YfiT-like"/>
</dbReference>
<comment type="caution">
    <text evidence="2">The sequence shown here is derived from an EMBL/GenBank/DDBJ whole genome shotgun (WGS) entry which is preliminary data.</text>
</comment>
<evidence type="ECO:0000313" key="2">
    <source>
        <dbReference type="EMBL" id="MBE1612076.1"/>
    </source>
</evidence>
<sequence length="243" mass="26588">MGLPHAAFNPDAVARSIDDATRQLVETVESLHEDDLRAPSLLPGWTRAHVLTHLARNADGGRRLLVWARTGVETPEYPSMQARTAEIEAGAARSATQLLADVRDSAKRFAEEYAKMPPDAWYSKVRWTGGHCGPAFEGARARLFEVLVHHVDLDARYSPEDWPNDFTTRALEDISAHVATLPTAPVVQMYAEDTRLSYCIGDDHASQKIIGTQAALLAWLLGRSAGDDLVAPANAPIPEMPAF</sequence>
<evidence type="ECO:0000259" key="1">
    <source>
        <dbReference type="Pfam" id="PF11716"/>
    </source>
</evidence>
<dbReference type="EC" id="5.2.1.4" evidence="2"/>
<dbReference type="Pfam" id="PF11716">
    <property type="entry name" value="MDMPI_N"/>
    <property type="match status" value="1"/>
</dbReference>
<gene>
    <name evidence="2" type="ORF">HEB94_008924</name>
</gene>
<protein>
    <submittedName>
        <fullName evidence="2">Maleylpyruvate isomerase</fullName>
        <ecNumber evidence="2">5.2.1.4</ecNumber>
    </submittedName>
</protein>
<dbReference type="EMBL" id="JADBEM010000001">
    <property type="protein sequence ID" value="MBE1612076.1"/>
    <property type="molecule type" value="Genomic_DNA"/>
</dbReference>
<proteinExistence type="predicted"/>
<dbReference type="InterPro" id="IPR024344">
    <property type="entry name" value="MDMPI_metal-binding"/>
</dbReference>
<dbReference type="SUPFAM" id="SSF55718">
    <property type="entry name" value="SCP-like"/>
    <property type="match status" value="1"/>
</dbReference>
<name>A0A927RPF4_9ACTN</name>
<organism evidence="2 3">
    <name type="scientific">Actinopolymorpha pittospori</name>
    <dbReference type="NCBI Taxonomy" id="648752"/>
    <lineage>
        <taxon>Bacteria</taxon>
        <taxon>Bacillati</taxon>
        <taxon>Actinomycetota</taxon>
        <taxon>Actinomycetes</taxon>
        <taxon>Propionibacteriales</taxon>
        <taxon>Actinopolymorphaceae</taxon>
        <taxon>Actinopolymorpha</taxon>
    </lineage>
</organism>
<dbReference type="NCBIfam" id="TIGR03083">
    <property type="entry name" value="maleylpyruvate isomerase family mycothiol-dependent enzyme"/>
    <property type="match status" value="1"/>
</dbReference>
<keyword evidence="3" id="KW-1185">Reference proteome</keyword>